<dbReference type="Gene3D" id="3.40.50.300">
    <property type="entry name" value="P-loop containing nucleotide triphosphate hydrolases"/>
    <property type="match status" value="1"/>
</dbReference>
<name>A0A2H0UB98_9BACT</name>
<dbReference type="GO" id="GO:0052381">
    <property type="term" value="F:tRNA dimethylallyltransferase activity"/>
    <property type="evidence" value="ECO:0007669"/>
    <property type="project" value="UniProtKB-UniRule"/>
</dbReference>
<keyword evidence="7 10" id="KW-0067">ATP-binding</keyword>
<feature type="region of interest" description="Interaction with substrate tRNA" evidence="10">
    <location>
        <begin position="37"/>
        <end position="40"/>
    </location>
</feature>
<evidence type="ECO:0000256" key="5">
    <source>
        <dbReference type="ARBA" id="ARBA00022694"/>
    </source>
</evidence>
<keyword evidence="5 10" id="KW-0819">tRNA processing</keyword>
<evidence type="ECO:0000256" key="10">
    <source>
        <dbReference type="HAMAP-Rule" id="MF_00185"/>
    </source>
</evidence>
<gene>
    <name evidence="10 14" type="primary">miaA</name>
    <name evidence="14" type="ORF">COU18_03255</name>
</gene>
<dbReference type="GO" id="GO:0005524">
    <property type="term" value="F:ATP binding"/>
    <property type="evidence" value="ECO:0007669"/>
    <property type="project" value="UniProtKB-UniRule"/>
</dbReference>
<evidence type="ECO:0000313" key="15">
    <source>
        <dbReference type="Proteomes" id="UP000231192"/>
    </source>
</evidence>
<sequence length="303" mass="34536">MENKQKVLVIVGPTSSGKSALAVALARKFNGEVISADSRQVYRGLDIGTGKITKREMKGIPHHLLDVASPKKTFSADDYMKLARKKIVDISSRGKLPIVAGGTGFYIDTLVGRVALPNVPPNPKLRAQLDKKSAAQLFAMLKKRDPRRAKLMNTPSERNNKVRLIRALEISYALGRVPMFDLRSRTYDALWMGIAPPIDKLEKKITIRLFARIGRSMITEAKRLHKAGLSYKRMEELGLEYRALASLLQGRITQEQMIEELNHAIRRYAKRQIVYWKRNKDIVWFKEPKMFRISKAVRGWLKI</sequence>
<evidence type="ECO:0000256" key="13">
    <source>
        <dbReference type="RuleBase" id="RU003785"/>
    </source>
</evidence>
<dbReference type="EMBL" id="PFBK01000008">
    <property type="protein sequence ID" value="PIR83672.1"/>
    <property type="molecule type" value="Genomic_DNA"/>
</dbReference>
<dbReference type="HAMAP" id="MF_00185">
    <property type="entry name" value="IPP_trans"/>
    <property type="match status" value="1"/>
</dbReference>
<comment type="cofactor">
    <cofactor evidence="1 10">
        <name>Mg(2+)</name>
        <dbReference type="ChEBI" id="CHEBI:18420"/>
    </cofactor>
</comment>
<evidence type="ECO:0000256" key="8">
    <source>
        <dbReference type="ARBA" id="ARBA00022842"/>
    </source>
</evidence>
<comment type="catalytic activity">
    <reaction evidence="9 10 11">
        <text>adenosine(37) in tRNA + dimethylallyl diphosphate = N(6)-dimethylallyladenosine(37) in tRNA + diphosphate</text>
        <dbReference type="Rhea" id="RHEA:26482"/>
        <dbReference type="Rhea" id="RHEA-COMP:10162"/>
        <dbReference type="Rhea" id="RHEA-COMP:10375"/>
        <dbReference type="ChEBI" id="CHEBI:33019"/>
        <dbReference type="ChEBI" id="CHEBI:57623"/>
        <dbReference type="ChEBI" id="CHEBI:74411"/>
        <dbReference type="ChEBI" id="CHEBI:74415"/>
        <dbReference type="EC" id="2.5.1.75"/>
    </reaction>
</comment>
<evidence type="ECO:0000256" key="2">
    <source>
        <dbReference type="ARBA" id="ARBA00003213"/>
    </source>
</evidence>
<dbReference type="GO" id="GO:0006400">
    <property type="term" value="P:tRNA modification"/>
    <property type="evidence" value="ECO:0007669"/>
    <property type="project" value="TreeGrafter"/>
</dbReference>
<dbReference type="Gene3D" id="1.10.20.140">
    <property type="match status" value="1"/>
</dbReference>
<evidence type="ECO:0000256" key="6">
    <source>
        <dbReference type="ARBA" id="ARBA00022741"/>
    </source>
</evidence>
<dbReference type="Pfam" id="PF01715">
    <property type="entry name" value="IPPT"/>
    <property type="match status" value="1"/>
</dbReference>
<accession>A0A2H0UB98</accession>
<feature type="site" description="Interaction with substrate tRNA" evidence="10">
    <location>
        <position position="103"/>
    </location>
</feature>
<dbReference type="PANTHER" id="PTHR11088">
    <property type="entry name" value="TRNA DIMETHYLALLYLTRANSFERASE"/>
    <property type="match status" value="1"/>
</dbReference>
<dbReference type="PANTHER" id="PTHR11088:SF60">
    <property type="entry name" value="TRNA DIMETHYLALLYLTRANSFERASE"/>
    <property type="match status" value="1"/>
</dbReference>
<evidence type="ECO:0000256" key="9">
    <source>
        <dbReference type="ARBA" id="ARBA00049563"/>
    </source>
</evidence>
<dbReference type="InterPro" id="IPR027417">
    <property type="entry name" value="P-loop_NTPase"/>
</dbReference>
<proteinExistence type="inferred from homology"/>
<evidence type="ECO:0000256" key="12">
    <source>
        <dbReference type="RuleBase" id="RU003784"/>
    </source>
</evidence>
<protein>
    <recommendedName>
        <fullName evidence="10">tRNA dimethylallyltransferase</fullName>
        <ecNumber evidence="10">2.5.1.75</ecNumber>
    </recommendedName>
    <alternativeName>
        <fullName evidence="10">Dimethylallyl diphosphate:tRNA dimethylallyltransferase</fullName>
        <shortName evidence="10">DMAPP:tRNA dimethylallyltransferase</shortName>
        <shortName evidence="10">DMATase</shortName>
    </alternativeName>
    <alternativeName>
        <fullName evidence="10">Isopentenyl-diphosphate:tRNA isopentenyltransferase</fullName>
        <shortName evidence="10">IPP transferase</shortName>
        <shortName evidence="10">IPPT</shortName>
        <shortName evidence="10">IPTase</shortName>
    </alternativeName>
</protein>
<dbReference type="InterPro" id="IPR039657">
    <property type="entry name" value="Dimethylallyltransferase"/>
</dbReference>
<feature type="binding site" evidence="10">
    <location>
        <begin position="14"/>
        <end position="19"/>
    </location>
    <ligand>
        <name>substrate</name>
    </ligand>
</feature>
<comment type="caution">
    <text evidence="10">Lacks conserved residue(s) required for the propagation of feature annotation.</text>
</comment>
<comment type="subunit">
    <text evidence="10">Monomer.</text>
</comment>
<dbReference type="EC" id="2.5.1.75" evidence="10"/>
<evidence type="ECO:0000313" key="14">
    <source>
        <dbReference type="EMBL" id="PIR83672.1"/>
    </source>
</evidence>
<comment type="function">
    <text evidence="2 10 12">Catalyzes the transfer of a dimethylallyl group onto the adenine at position 37 in tRNAs that read codons beginning with uridine, leading to the formation of N6-(dimethylallyl)adenosine (i(6)A).</text>
</comment>
<evidence type="ECO:0000256" key="3">
    <source>
        <dbReference type="ARBA" id="ARBA00005842"/>
    </source>
</evidence>
<feature type="binding site" evidence="10">
    <location>
        <begin position="12"/>
        <end position="19"/>
    </location>
    <ligand>
        <name>ATP</name>
        <dbReference type="ChEBI" id="CHEBI:30616"/>
    </ligand>
</feature>
<evidence type="ECO:0000256" key="7">
    <source>
        <dbReference type="ARBA" id="ARBA00022840"/>
    </source>
</evidence>
<keyword evidence="4 10" id="KW-0808">Transferase</keyword>
<dbReference type="InterPro" id="IPR018022">
    <property type="entry name" value="IPT"/>
</dbReference>
<organism evidence="14 15">
    <name type="scientific">Candidatus Kaiserbacteria bacterium CG10_big_fil_rev_8_21_14_0_10_51_14</name>
    <dbReference type="NCBI Taxonomy" id="1974610"/>
    <lineage>
        <taxon>Bacteria</taxon>
        <taxon>Candidatus Kaiseribacteriota</taxon>
    </lineage>
</organism>
<dbReference type="SUPFAM" id="SSF52540">
    <property type="entry name" value="P-loop containing nucleoside triphosphate hydrolases"/>
    <property type="match status" value="1"/>
</dbReference>
<dbReference type="NCBIfam" id="TIGR00174">
    <property type="entry name" value="miaA"/>
    <property type="match status" value="1"/>
</dbReference>
<keyword evidence="8 10" id="KW-0460">Magnesium</keyword>
<evidence type="ECO:0000256" key="1">
    <source>
        <dbReference type="ARBA" id="ARBA00001946"/>
    </source>
</evidence>
<keyword evidence="6 10" id="KW-0547">Nucleotide-binding</keyword>
<comment type="similarity">
    <text evidence="3 10 13">Belongs to the IPP transferase family.</text>
</comment>
<comment type="caution">
    <text evidence="14">The sequence shown here is derived from an EMBL/GenBank/DDBJ whole genome shotgun (WGS) entry which is preliminary data.</text>
</comment>
<dbReference type="Proteomes" id="UP000231192">
    <property type="component" value="Unassembled WGS sequence"/>
</dbReference>
<evidence type="ECO:0000256" key="11">
    <source>
        <dbReference type="RuleBase" id="RU003783"/>
    </source>
</evidence>
<evidence type="ECO:0000256" key="4">
    <source>
        <dbReference type="ARBA" id="ARBA00022679"/>
    </source>
</evidence>
<reference evidence="15" key="1">
    <citation type="submission" date="2017-09" db="EMBL/GenBank/DDBJ databases">
        <title>Depth-based differentiation of microbial function through sediment-hosted aquifers and enrichment of novel symbionts in the deep terrestrial subsurface.</title>
        <authorList>
            <person name="Probst A.J."/>
            <person name="Ladd B."/>
            <person name="Jarett J.K."/>
            <person name="Geller-Mcgrath D.E."/>
            <person name="Sieber C.M.K."/>
            <person name="Emerson J.B."/>
            <person name="Anantharaman K."/>
            <person name="Thomas B.C."/>
            <person name="Malmstrom R."/>
            <person name="Stieglmeier M."/>
            <person name="Klingl A."/>
            <person name="Woyke T."/>
            <person name="Ryan C.M."/>
            <person name="Banfield J.F."/>
        </authorList>
    </citation>
    <scope>NUCLEOTIDE SEQUENCE [LARGE SCALE GENOMIC DNA]</scope>
</reference>
<feature type="site" description="Interaction with substrate tRNA" evidence="10">
    <location>
        <position position="126"/>
    </location>
</feature>
<dbReference type="AlphaFoldDB" id="A0A2H0UB98"/>